<dbReference type="Pfam" id="PF07883">
    <property type="entry name" value="Cupin_2"/>
    <property type="match status" value="1"/>
</dbReference>
<dbReference type="Gene3D" id="2.60.120.10">
    <property type="entry name" value="Jelly Rolls"/>
    <property type="match status" value="1"/>
</dbReference>
<dbReference type="InterPro" id="IPR014710">
    <property type="entry name" value="RmlC-like_jellyroll"/>
</dbReference>
<dbReference type="InterPro" id="IPR013096">
    <property type="entry name" value="Cupin_2"/>
</dbReference>
<dbReference type="SUPFAM" id="SSF51182">
    <property type="entry name" value="RmlC-like cupins"/>
    <property type="match status" value="1"/>
</dbReference>
<keyword evidence="3" id="KW-1185">Reference proteome</keyword>
<evidence type="ECO:0000313" key="3">
    <source>
        <dbReference type="Proteomes" id="UP000629963"/>
    </source>
</evidence>
<protein>
    <submittedName>
        <fullName evidence="2">Cupin domain-containing protein</fullName>
    </submittedName>
</protein>
<accession>A0ABR7JAP9</accession>
<dbReference type="InterPro" id="IPR011051">
    <property type="entry name" value="RmlC_Cupin_sf"/>
</dbReference>
<gene>
    <name evidence="2" type="ORF">H8R23_14435</name>
</gene>
<dbReference type="EMBL" id="JACRUJ010000005">
    <property type="protein sequence ID" value="MBC5842608.1"/>
    <property type="molecule type" value="Genomic_DNA"/>
</dbReference>
<comment type="caution">
    <text evidence="2">The sequence shown here is derived from an EMBL/GenBank/DDBJ whole genome shotgun (WGS) entry which is preliminary data.</text>
</comment>
<proteinExistence type="predicted"/>
<sequence length="94" mass="10747">MNLKDLHTENKAVHTNKVFEPKESVISLHIKKGEQLKEHITKVPAFLICVTGNAIFTNENKFTVNLEQGDYVLIEPNVKHWVDAILETNLLLIK</sequence>
<organism evidence="2 3">
    <name type="scientific">Flavobacterium kayseriense</name>
    <dbReference type="NCBI Taxonomy" id="2764714"/>
    <lineage>
        <taxon>Bacteria</taxon>
        <taxon>Pseudomonadati</taxon>
        <taxon>Bacteroidota</taxon>
        <taxon>Flavobacteriia</taxon>
        <taxon>Flavobacteriales</taxon>
        <taxon>Flavobacteriaceae</taxon>
        <taxon>Flavobacterium</taxon>
    </lineage>
</organism>
<evidence type="ECO:0000313" key="2">
    <source>
        <dbReference type="EMBL" id="MBC5842608.1"/>
    </source>
</evidence>
<dbReference type="Proteomes" id="UP000629963">
    <property type="component" value="Unassembled WGS sequence"/>
</dbReference>
<reference evidence="2 3" key="1">
    <citation type="submission" date="2020-08" db="EMBL/GenBank/DDBJ databases">
        <title>Description of novel Flavobacterium F-380 isolate.</title>
        <authorList>
            <person name="Saticioglu I.B."/>
            <person name="Duman M."/>
            <person name="Altun S."/>
        </authorList>
    </citation>
    <scope>NUCLEOTIDE SEQUENCE [LARGE SCALE GENOMIC DNA]</scope>
    <source>
        <strain evidence="2 3">F-380</strain>
    </source>
</reference>
<dbReference type="RefSeq" id="WP_187011101.1">
    <property type="nucleotide sequence ID" value="NZ_JACRUI010000005.1"/>
</dbReference>
<evidence type="ECO:0000259" key="1">
    <source>
        <dbReference type="Pfam" id="PF07883"/>
    </source>
</evidence>
<name>A0ABR7JAP9_9FLAO</name>
<feature type="domain" description="Cupin type-2" evidence="1">
    <location>
        <begin position="29"/>
        <end position="84"/>
    </location>
</feature>